<dbReference type="SUPFAM" id="SSF103473">
    <property type="entry name" value="MFS general substrate transporter"/>
    <property type="match status" value="1"/>
</dbReference>
<keyword evidence="2" id="KW-0813">Transport</keyword>
<keyword evidence="4" id="KW-0997">Cell inner membrane</keyword>
<protein>
    <submittedName>
        <fullName evidence="10">MFS transporter, PPP family, 3-phenylpropionic acid transporter</fullName>
    </submittedName>
</protein>
<keyword evidence="7 8" id="KW-0472">Membrane</keyword>
<evidence type="ECO:0000259" key="9">
    <source>
        <dbReference type="Pfam" id="PF12832"/>
    </source>
</evidence>
<dbReference type="GO" id="GO:0015528">
    <property type="term" value="F:lactose:proton symporter activity"/>
    <property type="evidence" value="ECO:0007669"/>
    <property type="project" value="TreeGrafter"/>
</dbReference>
<evidence type="ECO:0000256" key="1">
    <source>
        <dbReference type="ARBA" id="ARBA00004429"/>
    </source>
</evidence>
<dbReference type="PIRSF" id="PIRSF004925">
    <property type="entry name" value="HcaT"/>
    <property type="match status" value="1"/>
</dbReference>
<dbReference type="Pfam" id="PF12832">
    <property type="entry name" value="MFS_1_like"/>
    <property type="match status" value="1"/>
</dbReference>
<evidence type="ECO:0000256" key="3">
    <source>
        <dbReference type="ARBA" id="ARBA00022475"/>
    </source>
</evidence>
<feature type="transmembrane region" description="Helical" evidence="8">
    <location>
        <begin position="161"/>
        <end position="180"/>
    </location>
</feature>
<dbReference type="InterPro" id="IPR026032">
    <property type="entry name" value="HcaT-like"/>
</dbReference>
<proteinExistence type="predicted"/>
<evidence type="ECO:0000256" key="5">
    <source>
        <dbReference type="ARBA" id="ARBA00022692"/>
    </source>
</evidence>
<dbReference type="Gene3D" id="1.20.1250.20">
    <property type="entry name" value="MFS general substrate transporter like domains"/>
    <property type="match status" value="2"/>
</dbReference>
<dbReference type="PANTHER" id="PTHR23522:SF10">
    <property type="entry name" value="3-PHENYLPROPIONIC ACID TRANSPORTER-RELATED"/>
    <property type="match status" value="1"/>
</dbReference>
<feature type="transmembrane region" description="Helical" evidence="8">
    <location>
        <begin position="38"/>
        <end position="59"/>
    </location>
</feature>
<feature type="transmembrane region" description="Helical" evidence="8">
    <location>
        <begin position="71"/>
        <end position="90"/>
    </location>
</feature>
<feature type="domain" description="Major facilitator superfamily associated" evidence="9">
    <location>
        <begin position="9"/>
        <end position="360"/>
    </location>
</feature>
<dbReference type="InterPro" id="IPR024989">
    <property type="entry name" value="MFS_assoc_dom"/>
</dbReference>
<dbReference type="OrthoDB" id="9150135at2"/>
<feature type="transmembrane region" description="Helical" evidence="8">
    <location>
        <begin position="240"/>
        <end position="262"/>
    </location>
</feature>
<dbReference type="GO" id="GO:0030395">
    <property type="term" value="F:lactose binding"/>
    <property type="evidence" value="ECO:0007669"/>
    <property type="project" value="TreeGrafter"/>
</dbReference>
<dbReference type="AlphaFoldDB" id="A0A212U1Z5"/>
<dbReference type="EMBL" id="FYEX01000002">
    <property type="protein sequence ID" value="SNC72146.1"/>
    <property type="molecule type" value="Genomic_DNA"/>
</dbReference>
<comment type="subcellular location">
    <subcellularLocation>
        <location evidence="1">Cell inner membrane</location>
        <topology evidence="1">Multi-pass membrane protein</topology>
    </subcellularLocation>
</comment>
<feature type="transmembrane region" description="Helical" evidence="8">
    <location>
        <begin position="293"/>
        <end position="310"/>
    </location>
</feature>
<evidence type="ECO:0000256" key="8">
    <source>
        <dbReference type="SAM" id="Phobius"/>
    </source>
</evidence>
<dbReference type="NCBIfam" id="NF037955">
    <property type="entry name" value="mfs"/>
    <property type="match status" value="1"/>
</dbReference>
<evidence type="ECO:0000256" key="4">
    <source>
        <dbReference type="ARBA" id="ARBA00022519"/>
    </source>
</evidence>
<evidence type="ECO:0000256" key="2">
    <source>
        <dbReference type="ARBA" id="ARBA00022448"/>
    </source>
</evidence>
<evidence type="ECO:0000256" key="6">
    <source>
        <dbReference type="ARBA" id="ARBA00022989"/>
    </source>
</evidence>
<dbReference type="Proteomes" id="UP000197215">
    <property type="component" value="Unassembled WGS sequence"/>
</dbReference>
<keyword evidence="5 8" id="KW-0812">Transmembrane</keyword>
<evidence type="ECO:0000313" key="10">
    <source>
        <dbReference type="EMBL" id="SNC72146.1"/>
    </source>
</evidence>
<feature type="transmembrane region" description="Helical" evidence="8">
    <location>
        <begin position="7"/>
        <end position="32"/>
    </location>
</feature>
<sequence>MTGLVRLAFAAFFFFYFAYIGLMSPYASLYFASRNFGAIEIAALMSMFQITRILGPFAWGWLADIRRDRLGIMRVTSVMACIIFLAIFYLESYLPLLIWMFLLNTVISSLMPLGEAATVHALYKNNDFDRRYGRLRLWGSIGFIAMVLSAGAWFERFGIESFPYFGITALLIMTVLTTTLREPAIEATHHVEVKLGRVLKNTQVQWFLSANFWMIFGHASLYVFYSLYLDKLGYSKGEIGLFWMLGVLSEVIFFYFQSYFYARYTTKNILLTAYLIATIRFALIAYLPELLVLIVAQIMHAATFGAHHSASIKMLQTWFKGPLQARGQALYTTVSYGIGGTVGGLVAGWVWEYLAPAHVFGLAAVSSFLGYWCMSKITHTDS</sequence>
<dbReference type="InterPro" id="IPR036259">
    <property type="entry name" value="MFS_trans_sf"/>
</dbReference>
<evidence type="ECO:0000313" key="11">
    <source>
        <dbReference type="Proteomes" id="UP000197215"/>
    </source>
</evidence>
<feature type="transmembrane region" description="Helical" evidence="8">
    <location>
        <begin position="96"/>
        <end position="123"/>
    </location>
</feature>
<feature type="transmembrane region" description="Helical" evidence="8">
    <location>
        <begin position="135"/>
        <end position="155"/>
    </location>
</feature>
<accession>A0A212U1Z5</accession>
<dbReference type="GO" id="GO:0005886">
    <property type="term" value="C:plasma membrane"/>
    <property type="evidence" value="ECO:0007669"/>
    <property type="project" value="UniProtKB-SubCell"/>
</dbReference>
<keyword evidence="3" id="KW-1003">Cell membrane</keyword>
<evidence type="ECO:0000256" key="7">
    <source>
        <dbReference type="ARBA" id="ARBA00023136"/>
    </source>
</evidence>
<feature type="transmembrane region" description="Helical" evidence="8">
    <location>
        <begin position="206"/>
        <end position="228"/>
    </location>
</feature>
<keyword evidence="11" id="KW-1185">Reference proteome</keyword>
<dbReference type="PANTHER" id="PTHR23522">
    <property type="entry name" value="BLL5896 PROTEIN"/>
    <property type="match status" value="1"/>
</dbReference>
<feature type="transmembrane region" description="Helical" evidence="8">
    <location>
        <begin position="330"/>
        <end position="351"/>
    </location>
</feature>
<reference evidence="10 11" key="1">
    <citation type="submission" date="2017-06" db="EMBL/GenBank/DDBJ databases">
        <authorList>
            <person name="Kim H.J."/>
            <person name="Triplett B.A."/>
        </authorList>
    </citation>
    <scope>NUCLEOTIDE SEQUENCE [LARGE SCALE GENOMIC DNA]</scope>
    <source>
        <strain evidence="10 11">MWH-VicM1</strain>
    </source>
</reference>
<organism evidence="10 11">
    <name type="scientific">Polynucleobacter victoriensis</name>
    <dbReference type="NCBI Taxonomy" id="2049319"/>
    <lineage>
        <taxon>Bacteria</taxon>
        <taxon>Pseudomonadati</taxon>
        <taxon>Pseudomonadota</taxon>
        <taxon>Betaproteobacteria</taxon>
        <taxon>Burkholderiales</taxon>
        <taxon>Burkholderiaceae</taxon>
        <taxon>Polynucleobacter</taxon>
    </lineage>
</organism>
<feature type="transmembrane region" description="Helical" evidence="8">
    <location>
        <begin position="357"/>
        <end position="374"/>
    </location>
</feature>
<name>A0A212U1Z5_9BURK</name>
<gene>
    <name evidence="10" type="ORF">SAMN06295916_1503</name>
</gene>
<keyword evidence="6 8" id="KW-1133">Transmembrane helix</keyword>
<dbReference type="RefSeq" id="WP_088813435.1">
    <property type="nucleotide sequence ID" value="NZ_FYEX01000002.1"/>
</dbReference>